<dbReference type="InterPro" id="IPR005184">
    <property type="entry name" value="DUF306_Meta_HslJ"/>
</dbReference>
<sequence length="340" mass="38122">MRKTTILMMIAVTLGFSGCKSNSGDKAQLTANEWQLKEMTTTKGKTTLPQRVPTLMLTDTNTMYGFSGCNRFFGRYSTEGNTIKLEPGGSTMMACPDLQFEHEYIQTLAAMTSYSIANKELKLTDKDRKQTLVFVPKTEEKVIGVANDAHGCNGAAGYTWSEARKDCIRLFESGVRMNPVNDPQATLSTFIVFSTDSTLAEVFIPNMENHPLLNRRELPKGGYAWNVEDDDTYNVRQVNGQWVIEQRGETLYTETPESVINVVFQGGDGKTKMLYQVEVTFYPAEELAVVTLDDQTYELPQQRMASGFMYKNDQVSLMGKGKEAELTLPDGKVLKLHEKK</sequence>
<dbReference type="EMBL" id="JAATLI010000002">
    <property type="protein sequence ID" value="NJC17010.1"/>
    <property type="molecule type" value="Genomic_DNA"/>
</dbReference>
<keyword evidence="3" id="KW-0564">Palmitate</keyword>
<evidence type="ECO:0000313" key="7">
    <source>
        <dbReference type="EMBL" id="NJC17010.1"/>
    </source>
</evidence>
<evidence type="ECO:0000256" key="3">
    <source>
        <dbReference type="ARBA" id="ARBA00023139"/>
    </source>
</evidence>
<name>A0A7X6BHN0_9BACT</name>
<dbReference type="AlphaFoldDB" id="A0A7X6BHN0"/>
<keyword evidence="2" id="KW-0472">Membrane</keyword>
<evidence type="ECO:0000259" key="5">
    <source>
        <dbReference type="Pfam" id="PF03724"/>
    </source>
</evidence>
<dbReference type="Gene3D" id="2.40.128.200">
    <property type="match status" value="1"/>
</dbReference>
<keyword evidence="4" id="KW-0449">Lipoprotein</keyword>
<dbReference type="PANTHER" id="PTHR35535:SF1">
    <property type="entry name" value="HEAT SHOCK PROTEIN HSLJ"/>
    <property type="match status" value="1"/>
</dbReference>
<evidence type="ECO:0000256" key="4">
    <source>
        <dbReference type="ARBA" id="ARBA00023288"/>
    </source>
</evidence>
<dbReference type="InterPro" id="IPR036328">
    <property type="entry name" value="MliC_sf"/>
</dbReference>
<dbReference type="InterPro" id="IPR038670">
    <property type="entry name" value="HslJ-like_sf"/>
</dbReference>
<proteinExistence type="predicted"/>
<dbReference type="GeneID" id="86893075"/>
<comment type="caution">
    <text evidence="7">The sequence shown here is derived from an EMBL/GenBank/DDBJ whole genome shotgun (WGS) entry which is preliminary data.</text>
</comment>
<dbReference type="Proteomes" id="UP000576368">
    <property type="component" value="Unassembled WGS sequence"/>
</dbReference>
<gene>
    <name evidence="7" type="ORF">GGR15_000615</name>
</gene>
<dbReference type="PANTHER" id="PTHR35535">
    <property type="entry name" value="HEAT SHOCK PROTEIN HSLJ"/>
    <property type="match status" value="1"/>
</dbReference>
<dbReference type="SUPFAM" id="SSF141488">
    <property type="entry name" value="YdhA-like"/>
    <property type="match status" value="1"/>
</dbReference>
<keyword evidence="1" id="KW-0732">Signal</keyword>
<evidence type="ECO:0000256" key="2">
    <source>
        <dbReference type="ARBA" id="ARBA00023136"/>
    </source>
</evidence>
<dbReference type="RefSeq" id="WP_229782372.1">
    <property type="nucleotide sequence ID" value="NZ_BMPA01000002.1"/>
</dbReference>
<dbReference type="Gene3D" id="2.40.128.270">
    <property type="match status" value="1"/>
</dbReference>
<keyword evidence="7" id="KW-0346">Stress response</keyword>
<dbReference type="Pfam" id="PF03724">
    <property type="entry name" value="META"/>
    <property type="match status" value="1"/>
</dbReference>
<evidence type="ECO:0000313" key="8">
    <source>
        <dbReference type="Proteomes" id="UP000576368"/>
    </source>
</evidence>
<evidence type="ECO:0000259" key="6">
    <source>
        <dbReference type="Pfam" id="PF09864"/>
    </source>
</evidence>
<accession>A0A7X6BHN0</accession>
<feature type="domain" description="DUF306" evidence="5">
    <location>
        <begin position="27"/>
        <end position="134"/>
    </location>
</feature>
<reference evidence="7 8" key="1">
    <citation type="submission" date="2020-03" db="EMBL/GenBank/DDBJ databases">
        <title>Genomic Encyclopedia of Type Strains, Phase IV (KMG-IV): sequencing the most valuable type-strain genomes for metagenomic binning, comparative biology and taxonomic classification.</title>
        <authorList>
            <person name="Goeker M."/>
        </authorList>
    </citation>
    <scope>NUCLEOTIDE SEQUENCE [LARGE SCALE GENOMIC DNA]</scope>
    <source>
        <strain evidence="7 8">DSM 105722</strain>
    </source>
</reference>
<evidence type="ECO:0000256" key="1">
    <source>
        <dbReference type="ARBA" id="ARBA00022729"/>
    </source>
</evidence>
<feature type="domain" description="C-type lysozyme inhibitor" evidence="6">
    <location>
        <begin position="276"/>
        <end position="332"/>
    </location>
</feature>
<dbReference type="InterPro" id="IPR018660">
    <property type="entry name" value="MliC"/>
</dbReference>
<organism evidence="7 8">
    <name type="scientific">Butyricimonas paravirosa</name>
    <dbReference type="NCBI Taxonomy" id="1472417"/>
    <lineage>
        <taxon>Bacteria</taxon>
        <taxon>Pseudomonadati</taxon>
        <taxon>Bacteroidota</taxon>
        <taxon>Bacteroidia</taxon>
        <taxon>Bacteroidales</taxon>
        <taxon>Odoribacteraceae</taxon>
        <taxon>Butyricimonas</taxon>
    </lineage>
</organism>
<dbReference type="Pfam" id="PF09864">
    <property type="entry name" value="MliC"/>
    <property type="match status" value="1"/>
</dbReference>
<dbReference type="InterPro" id="IPR053147">
    <property type="entry name" value="Hsp_HslJ-like"/>
</dbReference>
<dbReference type="PROSITE" id="PS51257">
    <property type="entry name" value="PROKAR_LIPOPROTEIN"/>
    <property type="match status" value="1"/>
</dbReference>
<protein>
    <submittedName>
        <fullName evidence="7">Heat shock protein HslJ</fullName>
    </submittedName>
</protein>